<dbReference type="KEGG" id="cci:CC1G_12000"/>
<name>A8N0Z5_COPC7</name>
<sequence length="172" mass="18186">MTLSKRGMSGSTRLPVTTRLTLPHPQCLDDFLNHRAAAALTRPSMSAIDKDHPPPLVPLPLAPLVPPHPPLLALVLSLSLPNVQDLILTLALPLNHLAVSHHPRTPSPRPPASPGGFDTPAPPTNRQNRVPKSVTAGLGIVDPDIVDHPRTTRSGGKCAAGDELPVPETAKK</sequence>
<evidence type="ECO:0000313" key="3">
    <source>
        <dbReference type="Proteomes" id="UP000001861"/>
    </source>
</evidence>
<reference evidence="2 3" key="1">
    <citation type="journal article" date="2010" name="Proc. Natl. Acad. Sci. U.S.A.">
        <title>Insights into evolution of multicellular fungi from the assembled chromosomes of the mushroom Coprinopsis cinerea (Coprinus cinereus).</title>
        <authorList>
            <person name="Stajich J.E."/>
            <person name="Wilke S.K."/>
            <person name="Ahren D."/>
            <person name="Au C.H."/>
            <person name="Birren B.W."/>
            <person name="Borodovsky M."/>
            <person name="Burns C."/>
            <person name="Canback B."/>
            <person name="Casselton L.A."/>
            <person name="Cheng C.K."/>
            <person name="Deng J."/>
            <person name="Dietrich F.S."/>
            <person name="Fargo D.C."/>
            <person name="Farman M.L."/>
            <person name="Gathman A.C."/>
            <person name="Goldberg J."/>
            <person name="Guigo R."/>
            <person name="Hoegger P.J."/>
            <person name="Hooker J.B."/>
            <person name="Huggins A."/>
            <person name="James T.Y."/>
            <person name="Kamada T."/>
            <person name="Kilaru S."/>
            <person name="Kodira C."/>
            <person name="Kues U."/>
            <person name="Kupfer D."/>
            <person name="Kwan H.S."/>
            <person name="Lomsadze A."/>
            <person name="Li W."/>
            <person name="Lilly W.W."/>
            <person name="Ma L.J."/>
            <person name="Mackey A.J."/>
            <person name="Manning G."/>
            <person name="Martin F."/>
            <person name="Muraguchi H."/>
            <person name="Natvig D.O."/>
            <person name="Palmerini H."/>
            <person name="Ramesh M.A."/>
            <person name="Rehmeyer C.J."/>
            <person name="Roe B.A."/>
            <person name="Shenoy N."/>
            <person name="Stanke M."/>
            <person name="Ter-Hovhannisyan V."/>
            <person name="Tunlid A."/>
            <person name="Velagapudi R."/>
            <person name="Vision T.J."/>
            <person name="Zeng Q."/>
            <person name="Zolan M.E."/>
            <person name="Pukkila P.J."/>
        </authorList>
    </citation>
    <scope>NUCLEOTIDE SEQUENCE [LARGE SCALE GENOMIC DNA]</scope>
    <source>
        <strain evidence="3">Okayama-7 / 130 / ATCC MYA-4618 / FGSC 9003</strain>
    </source>
</reference>
<organism evidence="2 3">
    <name type="scientific">Coprinopsis cinerea (strain Okayama-7 / 130 / ATCC MYA-4618 / FGSC 9003)</name>
    <name type="common">Inky cap fungus</name>
    <name type="synonym">Hormographiella aspergillata</name>
    <dbReference type="NCBI Taxonomy" id="240176"/>
    <lineage>
        <taxon>Eukaryota</taxon>
        <taxon>Fungi</taxon>
        <taxon>Dikarya</taxon>
        <taxon>Basidiomycota</taxon>
        <taxon>Agaricomycotina</taxon>
        <taxon>Agaricomycetes</taxon>
        <taxon>Agaricomycetidae</taxon>
        <taxon>Agaricales</taxon>
        <taxon>Agaricineae</taxon>
        <taxon>Psathyrellaceae</taxon>
        <taxon>Coprinopsis</taxon>
    </lineage>
</organism>
<dbReference type="Proteomes" id="UP000001861">
    <property type="component" value="Unassembled WGS sequence"/>
</dbReference>
<dbReference type="GeneID" id="6004974"/>
<dbReference type="VEuPathDB" id="FungiDB:CC1G_12000"/>
<dbReference type="AlphaFoldDB" id="A8N0Z5"/>
<evidence type="ECO:0000256" key="1">
    <source>
        <dbReference type="SAM" id="MobiDB-lite"/>
    </source>
</evidence>
<comment type="caution">
    <text evidence="2">The sequence shown here is derived from an EMBL/GenBank/DDBJ whole genome shotgun (WGS) entry which is preliminary data.</text>
</comment>
<feature type="region of interest" description="Disordered" evidence="1">
    <location>
        <begin position="101"/>
        <end position="172"/>
    </location>
</feature>
<proteinExistence type="predicted"/>
<protein>
    <submittedName>
        <fullName evidence="2">Uncharacterized protein</fullName>
    </submittedName>
</protein>
<keyword evidence="3" id="KW-1185">Reference proteome</keyword>
<evidence type="ECO:0000313" key="2">
    <source>
        <dbReference type="EMBL" id="EAU93266.1"/>
    </source>
</evidence>
<dbReference type="RefSeq" id="XP_001828552.1">
    <property type="nucleotide sequence ID" value="XM_001828500.1"/>
</dbReference>
<dbReference type="EMBL" id="AACS02000001">
    <property type="protein sequence ID" value="EAU93266.1"/>
    <property type="molecule type" value="Genomic_DNA"/>
</dbReference>
<accession>A8N0Z5</accession>
<dbReference type="InParanoid" id="A8N0Z5"/>
<gene>
    <name evidence="2" type="ORF">CC1G_12000</name>
</gene>